<accession>A0ABU4WEI1</accession>
<evidence type="ECO:0000313" key="1">
    <source>
        <dbReference type="EMBL" id="MDX8414966.1"/>
    </source>
</evidence>
<protein>
    <submittedName>
        <fullName evidence="1">Uncharacterized protein</fullName>
    </submittedName>
</protein>
<reference evidence="1 2" key="1">
    <citation type="submission" date="2022-03" db="EMBL/GenBank/DDBJ databases">
        <title>Novel taxa within the pig intestine.</title>
        <authorList>
            <person name="Wylensek D."/>
            <person name="Bishof K."/>
            <person name="Afrizal A."/>
            <person name="Clavel T."/>
        </authorList>
    </citation>
    <scope>NUCLEOTIDE SEQUENCE [LARGE SCALE GENOMIC DNA]</scope>
    <source>
        <strain evidence="1 2">CLA-KB-P66</strain>
    </source>
</reference>
<comment type="caution">
    <text evidence="1">The sequence shown here is derived from an EMBL/GenBank/DDBJ whole genome shotgun (WGS) entry which is preliminary data.</text>
</comment>
<dbReference type="Gene3D" id="3.20.20.140">
    <property type="entry name" value="Metal-dependent hydrolases"/>
    <property type="match status" value="1"/>
</dbReference>
<dbReference type="Proteomes" id="UP001275932">
    <property type="component" value="Unassembled WGS sequence"/>
</dbReference>
<proteinExistence type="predicted"/>
<organism evidence="1 2">
    <name type="scientific">Intestinicryptomonas porci</name>
    <dbReference type="NCBI Taxonomy" id="2926320"/>
    <lineage>
        <taxon>Bacteria</taxon>
        <taxon>Pseudomonadati</taxon>
        <taxon>Verrucomicrobiota</taxon>
        <taxon>Opitutia</taxon>
        <taxon>Opitutales</taxon>
        <taxon>Intestinicryptomonaceae</taxon>
        <taxon>Intestinicryptomonas</taxon>
    </lineage>
</organism>
<dbReference type="SUPFAM" id="SSF51556">
    <property type="entry name" value="Metallo-dependent hydrolases"/>
    <property type="match status" value="1"/>
</dbReference>
<evidence type="ECO:0000313" key="2">
    <source>
        <dbReference type="Proteomes" id="UP001275932"/>
    </source>
</evidence>
<sequence length="281" mass="30092">MALAAFALLPQSASALKRRPYATLENVKRARGNVASGADIFDALCAPENASMFKSAVICDFSALSESSDAEISKNVALLKFCKGGDELKYCARISSGLSVSKYLDEVLSGDKCAAISLFVSSLKDASSEHFIFALKKASEAGKPVYLFANVKGGEFSLETGDMLLAQCVMNLAESGIFKNFEGLKIILPHSGSALLSSLAMRSVESGDGGIYAPFMSKVFYLLDGEIPDEFFNLIKTVVPPSQFLFASSNCGAGAIERFESLPLSEAWFKRISSENAKSLF</sequence>
<gene>
    <name evidence="1" type="ORF">MOX91_02045</name>
</gene>
<dbReference type="InterPro" id="IPR032466">
    <property type="entry name" value="Metal_Hydrolase"/>
</dbReference>
<dbReference type="EMBL" id="JALBUT010000002">
    <property type="protein sequence ID" value="MDX8414966.1"/>
    <property type="molecule type" value="Genomic_DNA"/>
</dbReference>
<name>A0ABU4WEI1_9BACT</name>
<keyword evidence="2" id="KW-1185">Reference proteome</keyword>